<evidence type="ECO:0008006" key="3">
    <source>
        <dbReference type="Google" id="ProtNLM"/>
    </source>
</evidence>
<reference evidence="1" key="1">
    <citation type="submission" date="2021-09" db="EMBL/GenBank/DDBJ databases">
        <title>The complete genome of the Saguinine gammaherpesvirus 1 (SgGHV-1).</title>
        <authorList>
            <person name="Marti-Carreras J."/>
            <person name="Maes P."/>
        </authorList>
    </citation>
    <scope>NUCLEOTIDE SEQUENCE</scope>
    <source>
        <strain evidence="1">S338D</strain>
    </source>
</reference>
<evidence type="ECO:0000313" key="2">
    <source>
        <dbReference type="Proteomes" id="UP001142430"/>
    </source>
</evidence>
<sequence>MPIRRKLTGPREARMAVDKPCWAWTLERTHIVITNNVPLTLDNDSVALPQCPSIKDLLGQHKTVFNGMRNTQDRPQVMACIFGHRENKVKIETKFTTRLTSELWFYICDHIPNHIAAKELKIFIMPLVVIKPGRLSLICQKDTSKLPLARAASSAEIRSSQRWDPCISISTSVKTHVNGTPSLVASKYSSFRGKKFCEVHTESGKSCVVGAVKLGNDHIRLPLTMDDENIPRHVSITPVKNSLISFLYNPYGNRSIQWSIHHIPILYSGTPLFIPAYRSVSWTYENRYSAPLFVQLTALVTSLDDMPDLGVEDTRWEHGCNVRLLLTNNTQKNMVLKSGMCIGRAIFFIEPKVSIKSKLRKLCGMSDSLELPGKIPFCLSSLPDMTLTSEMYVSKMLL</sequence>
<dbReference type="Proteomes" id="UP001142430">
    <property type="component" value="Segment"/>
</dbReference>
<proteinExistence type="predicted"/>
<protein>
    <recommendedName>
        <fullName evidence="3">dUTPase</fullName>
    </recommendedName>
</protein>
<organism evidence="1 2">
    <name type="scientific">Saguinine gammaherpesvirus 1</name>
    <dbReference type="NCBI Taxonomy" id="2169901"/>
    <lineage>
        <taxon>Viruses</taxon>
        <taxon>Duplodnaviria</taxon>
        <taxon>Heunggongvirae</taxon>
        <taxon>Peploviricota</taxon>
        <taxon>Herviviricetes</taxon>
        <taxon>Herpesvirales</taxon>
        <taxon>Orthoherpesviridae</taxon>
        <taxon>Gammaherpesvirinae</taxon>
    </lineage>
</organism>
<name>A0A9Q8VIS9_9GAMA</name>
<accession>A0A9Q8VIS9</accession>
<dbReference type="Pfam" id="PF04797">
    <property type="entry name" value="Herpes_ORF11"/>
    <property type="match status" value="1"/>
</dbReference>
<dbReference type="EMBL" id="OK337614">
    <property type="protein sequence ID" value="UNP64509.1"/>
    <property type="molecule type" value="Genomic_DNA"/>
</dbReference>
<dbReference type="InterPro" id="IPR006882">
    <property type="entry name" value="Herpes_Orf11"/>
</dbReference>
<evidence type="ECO:0000313" key="1">
    <source>
        <dbReference type="EMBL" id="UNP64509.1"/>
    </source>
</evidence>